<feature type="transmembrane region" description="Helical" evidence="8">
    <location>
        <begin position="645"/>
        <end position="662"/>
    </location>
</feature>
<keyword evidence="10" id="KW-1185">Reference proteome</keyword>
<dbReference type="EMBL" id="JAUSVY010000003">
    <property type="protein sequence ID" value="MDQ0505104.1"/>
    <property type="molecule type" value="Genomic_DNA"/>
</dbReference>
<feature type="transmembrane region" description="Helical" evidence="8">
    <location>
        <begin position="49"/>
        <end position="68"/>
    </location>
</feature>
<feature type="transmembrane region" description="Helical" evidence="8">
    <location>
        <begin position="356"/>
        <end position="380"/>
    </location>
</feature>
<comment type="caution">
    <text evidence="9">The sequence shown here is derived from an EMBL/GenBank/DDBJ whole genome shotgun (WGS) entry which is preliminary data.</text>
</comment>
<organism evidence="9 10">
    <name type="scientific">Xanthobacter agilis</name>
    <dbReference type="NCBI Taxonomy" id="47492"/>
    <lineage>
        <taxon>Bacteria</taxon>
        <taxon>Pseudomonadati</taxon>
        <taxon>Pseudomonadota</taxon>
        <taxon>Alphaproteobacteria</taxon>
        <taxon>Hyphomicrobiales</taxon>
        <taxon>Xanthobacteraceae</taxon>
        <taxon>Xanthobacter</taxon>
    </lineage>
</organism>
<feature type="transmembrane region" description="Helical" evidence="8">
    <location>
        <begin position="155"/>
        <end position="178"/>
    </location>
</feature>
<dbReference type="PANTHER" id="PTHR30472:SF37">
    <property type="entry name" value="FE(3+) DICITRATE TRANSPORT SYSTEM PERMEASE PROTEIN FECD-RELATED"/>
    <property type="match status" value="1"/>
</dbReference>
<keyword evidence="5 8" id="KW-0812">Transmembrane</keyword>
<dbReference type="InterPro" id="IPR037294">
    <property type="entry name" value="ABC_BtuC-like"/>
</dbReference>
<name>A0ABU0LD77_XANAG</name>
<feature type="transmembrane region" description="Helical" evidence="8">
    <location>
        <begin position="105"/>
        <end position="124"/>
    </location>
</feature>
<dbReference type="Gene3D" id="1.10.3470.10">
    <property type="entry name" value="ABC transporter involved in vitamin B12 uptake, BtuC"/>
    <property type="match status" value="2"/>
</dbReference>
<evidence type="ECO:0000256" key="3">
    <source>
        <dbReference type="ARBA" id="ARBA00022448"/>
    </source>
</evidence>
<evidence type="ECO:0000256" key="4">
    <source>
        <dbReference type="ARBA" id="ARBA00022475"/>
    </source>
</evidence>
<reference evidence="9 10" key="1">
    <citation type="submission" date="2023-07" db="EMBL/GenBank/DDBJ databases">
        <title>Genomic Encyclopedia of Type Strains, Phase IV (KMG-IV): sequencing the most valuable type-strain genomes for metagenomic binning, comparative biology and taxonomic classification.</title>
        <authorList>
            <person name="Goeker M."/>
        </authorList>
    </citation>
    <scope>NUCLEOTIDE SEQUENCE [LARGE SCALE GENOMIC DNA]</scope>
    <source>
        <strain evidence="9 10">DSM 3770</strain>
    </source>
</reference>
<dbReference type="Proteomes" id="UP001241747">
    <property type="component" value="Unassembled WGS sequence"/>
</dbReference>
<evidence type="ECO:0000256" key="2">
    <source>
        <dbReference type="ARBA" id="ARBA00007935"/>
    </source>
</evidence>
<evidence type="ECO:0000256" key="5">
    <source>
        <dbReference type="ARBA" id="ARBA00022692"/>
    </source>
</evidence>
<evidence type="ECO:0000256" key="8">
    <source>
        <dbReference type="SAM" id="Phobius"/>
    </source>
</evidence>
<feature type="transmembrane region" description="Helical" evidence="8">
    <location>
        <begin position="460"/>
        <end position="477"/>
    </location>
</feature>
<evidence type="ECO:0000256" key="1">
    <source>
        <dbReference type="ARBA" id="ARBA00004651"/>
    </source>
</evidence>
<dbReference type="InterPro" id="IPR000522">
    <property type="entry name" value="ABC_transptr_permease_BtuC"/>
</dbReference>
<feature type="transmembrane region" description="Helical" evidence="8">
    <location>
        <begin position="537"/>
        <end position="554"/>
    </location>
</feature>
<feature type="transmembrane region" description="Helical" evidence="8">
    <location>
        <begin position="615"/>
        <end position="633"/>
    </location>
</feature>
<dbReference type="PANTHER" id="PTHR30472">
    <property type="entry name" value="FERRIC ENTEROBACTIN TRANSPORT SYSTEM PERMEASE PROTEIN"/>
    <property type="match status" value="1"/>
</dbReference>
<evidence type="ECO:0000313" key="10">
    <source>
        <dbReference type="Proteomes" id="UP001241747"/>
    </source>
</evidence>
<proteinExistence type="inferred from homology"/>
<feature type="transmembrane region" description="Helical" evidence="8">
    <location>
        <begin position="18"/>
        <end position="37"/>
    </location>
</feature>
<evidence type="ECO:0000256" key="7">
    <source>
        <dbReference type="ARBA" id="ARBA00023136"/>
    </source>
</evidence>
<dbReference type="NCBIfam" id="NF007866">
    <property type="entry name" value="PRK10577.1-2"/>
    <property type="match status" value="1"/>
</dbReference>
<feature type="transmembrane region" description="Helical" evidence="8">
    <location>
        <begin position="574"/>
        <end position="603"/>
    </location>
</feature>
<comment type="similarity">
    <text evidence="2">Belongs to the binding-protein-dependent transport system permease family. FecCD subfamily.</text>
</comment>
<sequence>MADRVGVELAPREKGLPFMGPAVMVLGLGLLAVLLSAQSLTARIEGGSLLGAILSPSGMGELVVHFSWLPRLLVSWLCGAALGLAGVLMQQVLRNPLASPTTLGVSAGAHLALVAATLAVPGLAGLGREAVALAGSGVAAALVFSLAWNKGLAPLAVVLAGLVVSLYFGALGAALVLFNQSYLAGLFIWGAGALSQQDWSVVLRLGPLVVASGVAAALMVRPLALLDLDEAGARGLGVPLVGLRLAALAVSVVLAAAVVSAVGVVGFVGLAAPALATLAGARTFGARLVWGPLIGAVLLWFADQLVQVLAGLYGDLVPTGALTALFGSPLLLWLLPRLKRDVRPPRMAAPVREPRARHPVGALIAMVAALGVLVLPALLLSHDAAGWSLDLSGALLEWRWPRVLAALAAGALLAMAGTITQRVTGNPMASPEVLGLTSGAALALIVVVMALPGADRATEIAAGAAGAFLTTVGLLWLTRRAAFAPDSILLAGIALGALFDALVVAVTASGDPRAVTLLAWLAGSTARVGSSEALTGLVAVVALGAAAVPFARWLDLLPLGAVTAGAVGVDVKRARLLLLVLTALMTATATLIVGPLTFVGLLAPHLARLAGFPRALPHLLAAALVGALVMVGADLLGRTLIYPRQIPTGLLATLIGAPYLLWRLRRL</sequence>
<feature type="transmembrane region" description="Helical" evidence="8">
    <location>
        <begin position="316"/>
        <end position="335"/>
    </location>
</feature>
<accession>A0ABU0LD77</accession>
<keyword evidence="3" id="KW-0813">Transport</keyword>
<dbReference type="CDD" id="cd06550">
    <property type="entry name" value="TM_ABC_iron-siderophores_like"/>
    <property type="match status" value="2"/>
</dbReference>
<feature type="transmembrane region" description="Helical" evidence="8">
    <location>
        <begin position="74"/>
        <end position="93"/>
    </location>
</feature>
<evidence type="ECO:0000313" key="9">
    <source>
        <dbReference type="EMBL" id="MDQ0505104.1"/>
    </source>
</evidence>
<keyword evidence="7 8" id="KW-0472">Membrane</keyword>
<comment type="subcellular location">
    <subcellularLocation>
        <location evidence="1">Cell membrane</location>
        <topology evidence="1">Multi-pass membrane protein</topology>
    </subcellularLocation>
</comment>
<feature type="transmembrane region" description="Helical" evidence="8">
    <location>
        <begin position="288"/>
        <end position="310"/>
    </location>
</feature>
<feature type="transmembrane region" description="Helical" evidence="8">
    <location>
        <begin position="400"/>
        <end position="421"/>
    </location>
</feature>
<evidence type="ECO:0000256" key="6">
    <source>
        <dbReference type="ARBA" id="ARBA00022989"/>
    </source>
</evidence>
<dbReference type="Pfam" id="PF01032">
    <property type="entry name" value="FecCD"/>
    <property type="match status" value="2"/>
</dbReference>
<gene>
    <name evidence="9" type="ORF">QOZ94_001886</name>
</gene>
<feature type="transmembrane region" description="Helical" evidence="8">
    <location>
        <begin position="130"/>
        <end position="148"/>
    </location>
</feature>
<keyword evidence="4" id="KW-1003">Cell membrane</keyword>
<feature type="transmembrane region" description="Helical" evidence="8">
    <location>
        <begin position="433"/>
        <end position="454"/>
    </location>
</feature>
<protein>
    <submittedName>
        <fullName evidence="9">Iron complex transport system permease protein</fullName>
    </submittedName>
</protein>
<dbReference type="SUPFAM" id="SSF81345">
    <property type="entry name" value="ABC transporter involved in vitamin B12 uptake, BtuC"/>
    <property type="match status" value="2"/>
</dbReference>
<keyword evidence="6 8" id="KW-1133">Transmembrane helix</keyword>
<feature type="transmembrane region" description="Helical" evidence="8">
    <location>
        <begin position="489"/>
        <end position="508"/>
    </location>
</feature>